<dbReference type="EMBL" id="VXRG01000015">
    <property type="protein sequence ID" value="MXY92109.1"/>
    <property type="molecule type" value="Genomic_DNA"/>
</dbReference>
<dbReference type="AlphaFoldDB" id="A0A6B0YQ74"/>
<keyword evidence="2" id="KW-1133">Transmembrane helix</keyword>
<dbReference type="InterPro" id="IPR002881">
    <property type="entry name" value="DUF58"/>
</dbReference>
<sequence>MFDLFFLLLFLFAFAVFLRMDWIYYVFYVVGGVWLISHWWTRRSLRNLNVSRRVPAKAFAGERIHSDINFQNRSRLPIPWLRLQENVPIDLRAVEQYSTVISVGGRSLTRRQFALHCHRRGYYEIGPLNLQTGDLFGFAESSWQETSAHLLTVYPKVYSLADLGLPSLLPFGDMRSPHRLYQDPTRMAGVRPYESGDSMRNIHWRASAHEDTLLVKKFQPSMALSTTVVLDLDRSAFPYREEYSGSEWAVVLAASVASHVAEQRQEVGFLSNGEDPRSGAEVLAVPSRNGRGHLMGILEILARIQLRDMRKAQEESASRNGKAPVSVQAESTGEEEWSSPIALPTWLPGRVAHLSWGSTLVVVTPRLTEDLVWVLHGMYRRGLNVYAVVCTLQPQFKRVQEQAEALGIAAHQTIWESDLLKLQG</sequence>
<feature type="transmembrane region" description="Helical" evidence="2">
    <location>
        <begin position="25"/>
        <end position="41"/>
    </location>
</feature>
<accession>A0A6B0YQ74</accession>
<evidence type="ECO:0000259" key="3">
    <source>
        <dbReference type="Pfam" id="PF01882"/>
    </source>
</evidence>
<organism evidence="4">
    <name type="scientific">Caldilineaceae bacterium SB0664_bin_27</name>
    <dbReference type="NCBI Taxonomy" id="2605260"/>
    <lineage>
        <taxon>Bacteria</taxon>
        <taxon>Bacillati</taxon>
        <taxon>Chloroflexota</taxon>
        <taxon>Caldilineae</taxon>
        <taxon>Caldilineales</taxon>
        <taxon>Caldilineaceae</taxon>
    </lineage>
</organism>
<gene>
    <name evidence="4" type="ORF">F4Y42_01530</name>
</gene>
<feature type="domain" description="DUF58" evidence="3">
    <location>
        <begin position="190"/>
        <end position="303"/>
    </location>
</feature>
<evidence type="ECO:0000256" key="2">
    <source>
        <dbReference type="SAM" id="Phobius"/>
    </source>
</evidence>
<protein>
    <submittedName>
        <fullName evidence="4">DUF58 domain-containing protein</fullName>
    </submittedName>
</protein>
<evidence type="ECO:0000313" key="4">
    <source>
        <dbReference type="EMBL" id="MXY92109.1"/>
    </source>
</evidence>
<dbReference type="PANTHER" id="PTHR34351">
    <property type="entry name" value="SLR1927 PROTEIN-RELATED"/>
    <property type="match status" value="1"/>
</dbReference>
<comment type="caution">
    <text evidence="4">The sequence shown here is derived from an EMBL/GenBank/DDBJ whole genome shotgun (WGS) entry which is preliminary data.</text>
</comment>
<dbReference type="Pfam" id="PF01882">
    <property type="entry name" value="DUF58"/>
    <property type="match status" value="1"/>
</dbReference>
<keyword evidence="2" id="KW-0812">Transmembrane</keyword>
<reference evidence="4" key="1">
    <citation type="submission" date="2019-09" db="EMBL/GenBank/DDBJ databases">
        <title>Characterisation of the sponge microbiome using genome-centric metagenomics.</title>
        <authorList>
            <person name="Engelberts J.P."/>
            <person name="Robbins S.J."/>
            <person name="De Goeij J.M."/>
            <person name="Aranda M."/>
            <person name="Bell S.C."/>
            <person name="Webster N.S."/>
        </authorList>
    </citation>
    <scope>NUCLEOTIDE SEQUENCE</scope>
    <source>
        <strain evidence="4">SB0664_bin_27</strain>
    </source>
</reference>
<keyword evidence="2" id="KW-0472">Membrane</keyword>
<proteinExistence type="predicted"/>
<feature type="region of interest" description="Disordered" evidence="1">
    <location>
        <begin position="312"/>
        <end position="331"/>
    </location>
</feature>
<dbReference type="PANTHER" id="PTHR34351:SF2">
    <property type="entry name" value="DUF58 DOMAIN-CONTAINING PROTEIN"/>
    <property type="match status" value="1"/>
</dbReference>
<name>A0A6B0YQ74_9CHLR</name>
<evidence type="ECO:0000256" key="1">
    <source>
        <dbReference type="SAM" id="MobiDB-lite"/>
    </source>
</evidence>